<dbReference type="Proteomes" id="UP001642483">
    <property type="component" value="Unassembled WGS sequence"/>
</dbReference>
<protein>
    <submittedName>
        <fullName evidence="1">Uncharacterized protein</fullName>
    </submittedName>
</protein>
<dbReference type="SUPFAM" id="SSF52047">
    <property type="entry name" value="RNI-like"/>
    <property type="match status" value="1"/>
</dbReference>
<reference evidence="1 2" key="1">
    <citation type="submission" date="2024-02" db="EMBL/GenBank/DDBJ databases">
        <authorList>
            <person name="Daric V."/>
            <person name="Darras S."/>
        </authorList>
    </citation>
    <scope>NUCLEOTIDE SEQUENCE [LARGE SCALE GENOMIC DNA]</scope>
</reference>
<keyword evidence="2" id="KW-1185">Reference proteome</keyword>
<evidence type="ECO:0000313" key="1">
    <source>
        <dbReference type="EMBL" id="CAK8687880.1"/>
    </source>
</evidence>
<comment type="caution">
    <text evidence="1">The sequence shown here is derived from an EMBL/GenBank/DDBJ whole genome shotgun (WGS) entry which is preliminary data.</text>
</comment>
<evidence type="ECO:0000313" key="2">
    <source>
        <dbReference type="Proteomes" id="UP001642483"/>
    </source>
</evidence>
<gene>
    <name evidence="1" type="ORF">CVLEPA_LOCUS19932</name>
</gene>
<dbReference type="EMBL" id="CAWYQH010000106">
    <property type="protein sequence ID" value="CAK8687880.1"/>
    <property type="molecule type" value="Genomic_DNA"/>
</dbReference>
<organism evidence="1 2">
    <name type="scientific">Clavelina lepadiformis</name>
    <name type="common">Light-bulb sea squirt</name>
    <name type="synonym">Ascidia lepadiformis</name>
    <dbReference type="NCBI Taxonomy" id="159417"/>
    <lineage>
        <taxon>Eukaryota</taxon>
        <taxon>Metazoa</taxon>
        <taxon>Chordata</taxon>
        <taxon>Tunicata</taxon>
        <taxon>Ascidiacea</taxon>
        <taxon>Aplousobranchia</taxon>
        <taxon>Clavelinidae</taxon>
        <taxon>Clavelina</taxon>
    </lineage>
</organism>
<sequence length="501" mass="57819">MPRHRSAKCLKHVALDKIAKTVWQLAGESENRRNCSNKNYELLKQFLTSFNVYGPNITNSINFALVTQYNFCWPAINFLASSLTVVNFTCLRNQEDEMLNESNIKNFFPVNCPRIEVLCLNFCTEISSEVVKQLITAYKDTLRRLELQDVCLSKKIFEAIGKCDKLSYLDISRDDKHSQKFSFSKLAKMFLIYGKRTGLARNLKVLHMNNVNCASKKPFRFFAHMFYYWCPQLSRFTHHLLFKALAHLCKLNKGPKPLYLKGGDDDTDSNRLCLCCFEEQYDALLRCVPKMENLNIISGNEKNATIVYIIQNQRLQLTTLSLSWTLPFGFLKYVGLLCPYLEHVTVDKVFVETQSNLVQVVKEEFEKLSLTALETGLKPWSKLKSLNLRAANRYFEDEDITSLLKLICKNSSGSLKRLSLEFGIRSCAYDVLNELFQDGTLSGLKDLLCLGKDVTPNMIRDWLTLDNSLKLLCIMCSQTDPIALEIEQFNRYIDEKIWTLR</sequence>
<dbReference type="InterPro" id="IPR032675">
    <property type="entry name" value="LRR_dom_sf"/>
</dbReference>
<dbReference type="Gene3D" id="3.80.10.10">
    <property type="entry name" value="Ribonuclease Inhibitor"/>
    <property type="match status" value="1"/>
</dbReference>
<accession>A0ABP0G8D9</accession>
<proteinExistence type="predicted"/>
<name>A0ABP0G8D9_CLALP</name>